<gene>
    <name evidence="6" type="primary">SYP31</name>
    <name evidence="6" type="ORF">AAHA92_28200</name>
</gene>
<keyword evidence="7" id="KW-1185">Reference proteome</keyword>
<evidence type="ECO:0000313" key="6">
    <source>
        <dbReference type="EMBL" id="KAL1535422.1"/>
    </source>
</evidence>
<feature type="domain" description="T-SNARE coiled-coil homology" evidence="5">
    <location>
        <begin position="249"/>
        <end position="311"/>
    </location>
</feature>
<dbReference type="PANTHER" id="PTHR19957">
    <property type="entry name" value="SYNTAXIN"/>
    <property type="match status" value="1"/>
</dbReference>
<evidence type="ECO:0000256" key="3">
    <source>
        <dbReference type="SAM" id="MobiDB-lite"/>
    </source>
</evidence>
<accession>A0ABD1FUA7</accession>
<dbReference type="Pfam" id="PF05739">
    <property type="entry name" value="SNARE"/>
    <property type="match status" value="1"/>
</dbReference>
<evidence type="ECO:0000256" key="4">
    <source>
        <dbReference type="SAM" id="Phobius"/>
    </source>
</evidence>
<comment type="caution">
    <text evidence="6">The sequence shown here is derived from an EMBL/GenBank/DDBJ whole genome shotgun (WGS) entry which is preliminary data.</text>
</comment>
<dbReference type="InterPro" id="IPR045242">
    <property type="entry name" value="Syntaxin"/>
</dbReference>
<dbReference type="PROSITE" id="PS00914">
    <property type="entry name" value="SYNTAXIN"/>
    <property type="match status" value="1"/>
</dbReference>
<keyword evidence="2" id="KW-0653">Protein transport</keyword>
<protein>
    <submittedName>
        <fullName evidence="6">Syntaxin</fullName>
    </submittedName>
</protein>
<reference evidence="6 7" key="1">
    <citation type="submission" date="2024-06" db="EMBL/GenBank/DDBJ databases">
        <title>A chromosome level genome sequence of Diviner's sage (Salvia divinorum).</title>
        <authorList>
            <person name="Ford S.A."/>
            <person name="Ro D.-K."/>
            <person name="Ness R.W."/>
            <person name="Phillips M.A."/>
        </authorList>
    </citation>
    <scope>NUCLEOTIDE SEQUENCE [LARGE SCALE GENOMIC DNA]</scope>
    <source>
        <strain evidence="6">SAF-2024a</strain>
        <tissue evidence="6">Leaf</tissue>
    </source>
</reference>
<proteinExistence type="inferred from homology"/>
<evidence type="ECO:0000313" key="7">
    <source>
        <dbReference type="Proteomes" id="UP001567538"/>
    </source>
</evidence>
<keyword evidence="4" id="KW-1133">Transmembrane helix</keyword>
<feature type="transmembrane region" description="Helical" evidence="4">
    <location>
        <begin position="320"/>
        <end position="340"/>
    </location>
</feature>
<dbReference type="SMART" id="SM00397">
    <property type="entry name" value="t_SNARE"/>
    <property type="match status" value="1"/>
</dbReference>
<feature type="region of interest" description="Disordered" evidence="3">
    <location>
        <begin position="176"/>
        <end position="233"/>
    </location>
</feature>
<dbReference type="SUPFAM" id="SSF47661">
    <property type="entry name" value="t-snare proteins"/>
    <property type="match status" value="1"/>
</dbReference>
<dbReference type="InterPro" id="IPR000727">
    <property type="entry name" value="T_SNARE_dom"/>
</dbReference>
<comment type="similarity">
    <text evidence="1">Belongs to the syntaxin family.</text>
</comment>
<dbReference type="AlphaFoldDB" id="A0ABD1FUA7"/>
<dbReference type="InterPro" id="IPR006012">
    <property type="entry name" value="Syntaxin/epimorphin_CS"/>
</dbReference>
<evidence type="ECO:0000256" key="2">
    <source>
        <dbReference type="ARBA" id="ARBA00022927"/>
    </source>
</evidence>
<dbReference type="PROSITE" id="PS50192">
    <property type="entry name" value="T_SNARE"/>
    <property type="match status" value="1"/>
</dbReference>
<dbReference type="PANTHER" id="PTHR19957:SF228">
    <property type="entry name" value="SYNTAXIN-31"/>
    <property type="match status" value="1"/>
</dbReference>
<dbReference type="Gene3D" id="1.20.58.70">
    <property type="match status" value="1"/>
</dbReference>
<evidence type="ECO:0000256" key="1">
    <source>
        <dbReference type="ARBA" id="ARBA00009063"/>
    </source>
</evidence>
<feature type="region of interest" description="Disordered" evidence="3">
    <location>
        <begin position="25"/>
        <end position="47"/>
    </location>
</feature>
<keyword evidence="4" id="KW-0812">Transmembrane</keyword>
<dbReference type="CDD" id="cd15844">
    <property type="entry name" value="SNARE_syntaxin5"/>
    <property type="match status" value="1"/>
</dbReference>
<evidence type="ECO:0000259" key="5">
    <source>
        <dbReference type="PROSITE" id="PS50192"/>
    </source>
</evidence>
<dbReference type="Proteomes" id="UP001567538">
    <property type="component" value="Unassembled WGS sequence"/>
</dbReference>
<dbReference type="InterPro" id="IPR010989">
    <property type="entry name" value="SNARE"/>
</dbReference>
<keyword evidence="2" id="KW-0813">Transport</keyword>
<dbReference type="GO" id="GO:0015031">
    <property type="term" value="P:protein transport"/>
    <property type="evidence" value="ECO:0007669"/>
    <property type="project" value="UniProtKB-KW"/>
</dbReference>
<organism evidence="6 7">
    <name type="scientific">Salvia divinorum</name>
    <name type="common">Maria pastora</name>
    <name type="synonym">Diviner's sage</name>
    <dbReference type="NCBI Taxonomy" id="28513"/>
    <lineage>
        <taxon>Eukaryota</taxon>
        <taxon>Viridiplantae</taxon>
        <taxon>Streptophyta</taxon>
        <taxon>Embryophyta</taxon>
        <taxon>Tracheophyta</taxon>
        <taxon>Spermatophyta</taxon>
        <taxon>Magnoliopsida</taxon>
        <taxon>eudicotyledons</taxon>
        <taxon>Gunneridae</taxon>
        <taxon>Pentapetalae</taxon>
        <taxon>asterids</taxon>
        <taxon>lamiids</taxon>
        <taxon>Lamiales</taxon>
        <taxon>Lamiaceae</taxon>
        <taxon>Nepetoideae</taxon>
        <taxon>Mentheae</taxon>
        <taxon>Salviinae</taxon>
        <taxon>Salvia</taxon>
        <taxon>Salvia subgen. Calosphace</taxon>
    </lineage>
</organism>
<name>A0ABD1FUA7_SALDI</name>
<sequence length="341" mass="37784">MAAVGASPFRDRTSEFVSLSHTLRRIGGNASAPPPPQLNESAAVTPDRSEFNKKASRIGLRVHQTAQKIDRLSNLTKRSSIFDDRSKENEELTSLIKNDITALNMAISELQSLQTMEVADGNYTGDRVVHLTAVCDDLKNRLMNVTKQFQDVLTTTTKNIKARENRKQLFSTVLSRENPLALKQPPNTVSEPPPWLSSSDSSGTNLQQSVAIGSGTQERNQLRRRMGTDASPSPQMEAAMLQQVVPRQENLHHSRATALQNVESTISELSGIFTHLATMVAQQGELAIRIDDNMDESLANVEGASNALMKYLSKISSNRWLMIKLFLVLILFLVIFIVFVL</sequence>
<keyword evidence="4" id="KW-0472">Membrane</keyword>
<feature type="compositionally biased region" description="Polar residues" evidence="3">
    <location>
        <begin position="185"/>
        <end position="219"/>
    </location>
</feature>
<dbReference type="EMBL" id="JBEAFC010000011">
    <property type="protein sequence ID" value="KAL1535422.1"/>
    <property type="molecule type" value="Genomic_DNA"/>
</dbReference>